<organism evidence="8 9">
    <name type="scientific">Absidia repens</name>
    <dbReference type="NCBI Taxonomy" id="90262"/>
    <lineage>
        <taxon>Eukaryota</taxon>
        <taxon>Fungi</taxon>
        <taxon>Fungi incertae sedis</taxon>
        <taxon>Mucoromycota</taxon>
        <taxon>Mucoromycotina</taxon>
        <taxon>Mucoromycetes</taxon>
        <taxon>Mucorales</taxon>
        <taxon>Cunninghamellaceae</taxon>
        <taxon>Absidia</taxon>
    </lineage>
</organism>
<feature type="compositionally biased region" description="Low complexity" evidence="6">
    <location>
        <begin position="587"/>
        <end position="609"/>
    </location>
</feature>
<dbReference type="AlphaFoldDB" id="A0A1X2IVY1"/>
<evidence type="ECO:0000256" key="7">
    <source>
        <dbReference type="SAM" id="Phobius"/>
    </source>
</evidence>
<feature type="transmembrane region" description="Helical" evidence="7">
    <location>
        <begin position="397"/>
        <end position="421"/>
    </location>
</feature>
<evidence type="ECO:0000256" key="3">
    <source>
        <dbReference type="ARBA" id="ARBA00022692"/>
    </source>
</evidence>
<dbReference type="GO" id="GO:0016020">
    <property type="term" value="C:membrane"/>
    <property type="evidence" value="ECO:0007669"/>
    <property type="project" value="UniProtKB-SubCell"/>
</dbReference>
<keyword evidence="5 7" id="KW-0472">Membrane</keyword>
<dbReference type="OrthoDB" id="203099at2759"/>
<feature type="region of interest" description="Disordered" evidence="6">
    <location>
        <begin position="625"/>
        <end position="652"/>
    </location>
</feature>
<dbReference type="InterPro" id="IPR006876">
    <property type="entry name" value="LMBR1-like_membr_prot"/>
</dbReference>
<feature type="transmembrane region" description="Helical" evidence="7">
    <location>
        <begin position="91"/>
        <end position="110"/>
    </location>
</feature>
<dbReference type="PANTHER" id="PTHR21355:SF0">
    <property type="entry name" value="G-PROTEIN COUPLED RECEPTOR-ASSOCIATED PROTEIN LMBRD2"/>
    <property type="match status" value="1"/>
</dbReference>
<keyword evidence="4 7" id="KW-1133">Transmembrane helix</keyword>
<feature type="region of interest" description="Disordered" evidence="6">
    <location>
        <begin position="584"/>
        <end position="611"/>
    </location>
</feature>
<comment type="similarity">
    <text evidence="2">Belongs to the LIMR family.</text>
</comment>
<evidence type="ECO:0000256" key="2">
    <source>
        <dbReference type="ARBA" id="ARBA00010487"/>
    </source>
</evidence>
<feature type="transmembrane region" description="Helical" evidence="7">
    <location>
        <begin position="355"/>
        <end position="377"/>
    </location>
</feature>
<keyword evidence="9" id="KW-1185">Reference proteome</keyword>
<dbReference type="Proteomes" id="UP000193560">
    <property type="component" value="Unassembled WGS sequence"/>
</dbReference>
<proteinExistence type="inferred from homology"/>
<feature type="transmembrane region" description="Helical" evidence="7">
    <location>
        <begin position="131"/>
        <end position="148"/>
    </location>
</feature>
<feature type="transmembrane region" description="Helical" evidence="7">
    <location>
        <begin position="36"/>
        <end position="56"/>
    </location>
</feature>
<comment type="caution">
    <text evidence="8">The sequence shown here is derived from an EMBL/GenBank/DDBJ whole genome shotgun (WGS) entry which is preliminary data.</text>
</comment>
<feature type="transmembrane region" description="Helical" evidence="7">
    <location>
        <begin position="160"/>
        <end position="183"/>
    </location>
</feature>
<keyword evidence="3 7" id="KW-0812">Transmembrane</keyword>
<dbReference type="Pfam" id="PF04791">
    <property type="entry name" value="LMBR1"/>
    <property type="match status" value="1"/>
</dbReference>
<protein>
    <submittedName>
        <fullName evidence="8">LMBR1-like membrane protein-domain-containing protein</fullName>
    </submittedName>
</protein>
<evidence type="ECO:0000256" key="6">
    <source>
        <dbReference type="SAM" id="MobiDB-lite"/>
    </source>
</evidence>
<feature type="transmembrane region" description="Helical" evidence="7">
    <location>
        <begin position="6"/>
        <end position="29"/>
    </location>
</feature>
<dbReference type="STRING" id="90262.A0A1X2IVY1"/>
<comment type="subcellular location">
    <subcellularLocation>
        <location evidence="1">Membrane</location>
        <topology evidence="1">Multi-pass membrane protein</topology>
    </subcellularLocation>
</comment>
<evidence type="ECO:0000256" key="1">
    <source>
        <dbReference type="ARBA" id="ARBA00004141"/>
    </source>
</evidence>
<dbReference type="EMBL" id="MCGE01000003">
    <property type="protein sequence ID" value="ORZ23235.1"/>
    <property type="molecule type" value="Genomic_DNA"/>
</dbReference>
<dbReference type="InterPro" id="IPR051584">
    <property type="entry name" value="GPCR-associated_LMBR1"/>
</dbReference>
<feature type="transmembrane region" description="Helical" evidence="7">
    <location>
        <begin position="495"/>
        <end position="514"/>
    </location>
</feature>
<evidence type="ECO:0000313" key="9">
    <source>
        <dbReference type="Proteomes" id="UP000193560"/>
    </source>
</evidence>
<reference evidence="8 9" key="1">
    <citation type="submission" date="2016-07" db="EMBL/GenBank/DDBJ databases">
        <title>Pervasive Adenine N6-methylation of Active Genes in Fungi.</title>
        <authorList>
            <consortium name="DOE Joint Genome Institute"/>
            <person name="Mondo S.J."/>
            <person name="Dannebaum R.O."/>
            <person name="Kuo R.C."/>
            <person name="Labutti K."/>
            <person name="Haridas S."/>
            <person name="Kuo A."/>
            <person name="Salamov A."/>
            <person name="Ahrendt S.R."/>
            <person name="Lipzen A."/>
            <person name="Sullivan W."/>
            <person name="Andreopoulos W.B."/>
            <person name="Clum A."/>
            <person name="Lindquist E."/>
            <person name="Daum C."/>
            <person name="Ramamoorthy G.K."/>
            <person name="Gryganskyi A."/>
            <person name="Culley D."/>
            <person name="Magnuson J.K."/>
            <person name="James T.Y."/>
            <person name="O'Malley M.A."/>
            <person name="Stajich J.E."/>
            <person name="Spatafora J.W."/>
            <person name="Visel A."/>
            <person name="Grigoriev I.V."/>
        </authorList>
    </citation>
    <scope>NUCLEOTIDE SEQUENCE [LARGE SCALE GENOMIC DNA]</scope>
    <source>
        <strain evidence="8 9">NRRL 1336</strain>
    </source>
</reference>
<feature type="region of interest" description="Disordered" evidence="6">
    <location>
        <begin position="693"/>
        <end position="775"/>
    </location>
</feature>
<feature type="compositionally biased region" description="Polar residues" evidence="6">
    <location>
        <begin position="746"/>
        <end position="764"/>
    </location>
</feature>
<gene>
    <name evidence="8" type="ORF">BCR42DRAFT_343749</name>
</gene>
<evidence type="ECO:0000256" key="4">
    <source>
        <dbReference type="ARBA" id="ARBA00022989"/>
    </source>
</evidence>
<sequence>MIEQSNWIPLVFSIVVLFFSVATLVSFYGNFKTQPWYVSVVCVVGWFFPFWIVLLLPLDMASTLYEDCGIECRRPFTWVSQSVLYVAWRTIYWTSFCLTWMLIPMMQAYVNTGEFKVVKRLASAAKVNVRFYMIYVVVGIIGLVYLFFKGGITTRAKLQAFVMAMANSWGLFLVIMFMGYGLVAVPRKLWYASDINRHLNELYTKAPRVKEECMDSELEFNELAMTINTISHQPVRNDPDLRTMVDNTVKRFPFVKHPSYADREHTTGIPQLLTKEYIVTLNRNMILATRMKDRKSALWNNLLSEVYYLQDIETNKTNPDRRFRSNLRPFTEPSFWTDTRSRIEWWWVIMFRSSLYRALSIFLGLVSICILWSELIFNVRSPLISIVGLAINASGLNYAAVEVLSFLILTWMCVCVYTSLFKIRFFNLYLLIPNHHTDSNSLLWFTGYMCKMMAPLCYNYINLLGPSATATYHTETVFSKFMGKADLVPFLGSTFLDWFPVVILIPALSAMFNISSLRWFSENNEVDPENGGLLDINVAEGKDLVMEERRLLEQNVNNDNSASIGLLDRARSIFGIRSSNSGRIQLNTQNTSRPSSNNNQQNSGVLSSSLRQERDKRLDAILGRQPTIFAESSSTSNYQPPNKNDQMPLNTKLQSFGDNVKTRFEQLFTSSTSNNGSSYRDTMPVDLSTTTATRTTPAARQSFEASSPPAPPLPNKDNTRPTAPSGGRVLGQIKNTSSSSSRESSPNPFQNATATRGSQPNTVSPFARFDNPPST</sequence>
<evidence type="ECO:0000313" key="8">
    <source>
        <dbReference type="EMBL" id="ORZ23235.1"/>
    </source>
</evidence>
<evidence type="ECO:0000256" key="5">
    <source>
        <dbReference type="ARBA" id="ARBA00023136"/>
    </source>
</evidence>
<dbReference type="PANTHER" id="PTHR21355">
    <property type="entry name" value="G-PROTEIN COUPLED RECEPTOR-ASSOCIATED PROTEIN LMBRD2"/>
    <property type="match status" value="1"/>
</dbReference>
<feature type="compositionally biased region" description="Polar residues" evidence="6">
    <location>
        <begin position="630"/>
        <end position="652"/>
    </location>
</feature>
<name>A0A1X2IVY1_9FUNG</name>
<accession>A0A1X2IVY1</accession>